<dbReference type="HOGENOM" id="CLU_019796_1_0_1"/>
<evidence type="ECO:0000256" key="1">
    <source>
        <dbReference type="ARBA" id="ARBA00023002"/>
    </source>
</evidence>
<dbReference type="InterPro" id="IPR029752">
    <property type="entry name" value="D-isomer_DH_CS1"/>
</dbReference>
<dbReference type="AlphaFoldDB" id="A0A066XYW7"/>
<dbReference type="EMBL" id="JMSE01000268">
    <property type="protein sequence ID" value="KDN70981.1"/>
    <property type="molecule type" value="Genomic_DNA"/>
</dbReference>
<name>A0A066XYW7_COLSU</name>
<evidence type="ECO:0000313" key="4">
    <source>
        <dbReference type="EMBL" id="KDN70981.1"/>
    </source>
</evidence>
<evidence type="ECO:0000256" key="2">
    <source>
        <dbReference type="ARBA" id="ARBA00023027"/>
    </source>
</evidence>
<dbReference type="CDD" id="cd12163">
    <property type="entry name" value="2-Hacid_dh_5"/>
    <property type="match status" value="1"/>
</dbReference>
<dbReference type="SUPFAM" id="SSF51735">
    <property type="entry name" value="NAD(P)-binding Rossmann-fold domains"/>
    <property type="match status" value="1"/>
</dbReference>
<dbReference type="Gene3D" id="3.40.50.720">
    <property type="entry name" value="NAD(P)-binding Rossmann-like Domain"/>
    <property type="match status" value="2"/>
</dbReference>
<dbReference type="OrthoDB" id="298012at2759"/>
<proteinExistence type="predicted"/>
<dbReference type="Pfam" id="PF02826">
    <property type="entry name" value="2-Hacid_dh_C"/>
    <property type="match status" value="2"/>
</dbReference>
<dbReference type="eggNOG" id="KOG0069">
    <property type="taxonomic scope" value="Eukaryota"/>
</dbReference>
<keyword evidence="2" id="KW-0520">NAD</keyword>
<feature type="domain" description="D-isomer specific 2-hydroxyacid dehydrogenase NAD-binding" evidence="3">
    <location>
        <begin position="227"/>
        <end position="327"/>
    </location>
</feature>
<dbReference type="PANTHER" id="PTHR43333">
    <property type="entry name" value="2-HACID_DH_C DOMAIN-CONTAINING PROTEIN"/>
    <property type="match status" value="1"/>
</dbReference>
<dbReference type="STRING" id="1173701.A0A066XYW7"/>
<dbReference type="GO" id="GO:0051287">
    <property type="term" value="F:NAD binding"/>
    <property type="evidence" value="ECO:0007669"/>
    <property type="project" value="InterPro"/>
</dbReference>
<organism evidence="4 5">
    <name type="scientific">Colletotrichum sublineola</name>
    <name type="common">Sorghum anthracnose fungus</name>
    <dbReference type="NCBI Taxonomy" id="1173701"/>
    <lineage>
        <taxon>Eukaryota</taxon>
        <taxon>Fungi</taxon>
        <taxon>Dikarya</taxon>
        <taxon>Ascomycota</taxon>
        <taxon>Pezizomycotina</taxon>
        <taxon>Sordariomycetes</taxon>
        <taxon>Hypocreomycetidae</taxon>
        <taxon>Glomerellales</taxon>
        <taxon>Glomerellaceae</taxon>
        <taxon>Colletotrichum</taxon>
        <taxon>Colletotrichum graminicola species complex</taxon>
    </lineage>
</organism>
<evidence type="ECO:0000259" key="3">
    <source>
        <dbReference type="Pfam" id="PF02826"/>
    </source>
</evidence>
<dbReference type="InterPro" id="IPR006140">
    <property type="entry name" value="D-isomer_DH_NAD-bd"/>
</dbReference>
<dbReference type="PROSITE" id="PS00065">
    <property type="entry name" value="D_2_HYDROXYACID_DH_1"/>
    <property type="match status" value="1"/>
</dbReference>
<keyword evidence="1" id="KW-0560">Oxidoreductase</keyword>
<reference evidence="5" key="1">
    <citation type="journal article" date="2014" name="Genome Announc.">
        <title>Draft genome sequence of Colletotrichum sublineola, a destructive pathogen of cultivated sorghum.</title>
        <authorList>
            <person name="Baroncelli R."/>
            <person name="Sanz-Martin J.M."/>
            <person name="Rech G.E."/>
            <person name="Sukno S.A."/>
            <person name="Thon M.R."/>
        </authorList>
    </citation>
    <scope>NUCLEOTIDE SEQUENCE [LARGE SCALE GENOMIC DNA]</scope>
    <source>
        <strain evidence="5">TX430BB</strain>
    </source>
</reference>
<dbReference type="Proteomes" id="UP000027238">
    <property type="component" value="Unassembled WGS sequence"/>
</dbReference>
<dbReference type="InterPro" id="IPR036291">
    <property type="entry name" value="NAD(P)-bd_dom_sf"/>
</dbReference>
<dbReference type="PANTHER" id="PTHR43333:SF1">
    <property type="entry name" value="D-ISOMER SPECIFIC 2-HYDROXYACID DEHYDROGENASE NAD-BINDING DOMAIN-CONTAINING PROTEIN"/>
    <property type="match status" value="1"/>
</dbReference>
<keyword evidence="5" id="KW-1185">Reference proteome</keyword>
<feature type="domain" description="D-isomer specific 2-hydroxyacid dehydrogenase NAD-binding" evidence="3">
    <location>
        <begin position="130"/>
        <end position="199"/>
    </location>
</feature>
<evidence type="ECO:0000313" key="5">
    <source>
        <dbReference type="Proteomes" id="UP000027238"/>
    </source>
</evidence>
<sequence length="364" mass="40769">MGDLLERPSPLAQDVLLLVFSAPENTAWKQRVLERFPGLEVRWVDSRKPGGGGFTLPDEVPDEIWDGVTIFFSYQPASPERMSKVRFVQVSSAGVDLWVDHGVYKNPDVAFCTTNGCQSPQIAEWVIGTWLSSQHHFLRYASNMKESFWESSMAVEIEDSVGLRMGILGYGAIGRQCGKVAQAMGMEVYAYTRSDRSRPESRRDDSYCIPGTGDPEGLIPAKWFHGSSTESLNNFLSQGFDILVLCLPLTKETKGFFGREQFEILSKRKTFVSNIARGGLIQNDAFIEALETGKIRAAAVDVTDPEPLPKDHPLWKAPNIFITPHVSWITKAHFQRVLGLLEANLERLHSGKPLINVVNRDLHY</sequence>
<dbReference type="GO" id="GO:0016491">
    <property type="term" value="F:oxidoreductase activity"/>
    <property type="evidence" value="ECO:0007669"/>
    <property type="project" value="UniProtKB-KW"/>
</dbReference>
<accession>A0A066XYW7</accession>
<comment type="caution">
    <text evidence="4">The sequence shown here is derived from an EMBL/GenBank/DDBJ whole genome shotgun (WGS) entry which is preliminary data.</text>
</comment>
<gene>
    <name evidence="4" type="ORF">CSUB01_10025</name>
</gene>
<protein>
    <submittedName>
        <fullName evidence="4">Putative D-isomer specific 2-hydroxyacid dehydrogenase</fullName>
    </submittedName>
</protein>
<dbReference type="OMA" id="WIIALER"/>